<feature type="region of interest" description="Disordered" evidence="1">
    <location>
        <begin position="130"/>
        <end position="167"/>
    </location>
</feature>
<dbReference type="Proteomes" id="UP001596391">
    <property type="component" value="Unassembled WGS sequence"/>
</dbReference>
<dbReference type="RefSeq" id="WP_390233578.1">
    <property type="nucleotide sequence ID" value="NZ_JBHSWI010000001.1"/>
</dbReference>
<evidence type="ECO:0000256" key="1">
    <source>
        <dbReference type="SAM" id="MobiDB-lite"/>
    </source>
</evidence>
<proteinExistence type="predicted"/>
<comment type="caution">
    <text evidence="2">The sequence shown here is derived from an EMBL/GenBank/DDBJ whole genome shotgun (WGS) entry which is preliminary data.</text>
</comment>
<organism evidence="2 3">
    <name type="scientific">Granulicella cerasi</name>
    <dbReference type="NCBI Taxonomy" id="741063"/>
    <lineage>
        <taxon>Bacteria</taxon>
        <taxon>Pseudomonadati</taxon>
        <taxon>Acidobacteriota</taxon>
        <taxon>Terriglobia</taxon>
        <taxon>Terriglobales</taxon>
        <taxon>Acidobacteriaceae</taxon>
        <taxon>Granulicella</taxon>
    </lineage>
</organism>
<protein>
    <submittedName>
        <fullName evidence="2">Uncharacterized protein</fullName>
    </submittedName>
</protein>
<accession>A0ABW1Z561</accession>
<evidence type="ECO:0000313" key="3">
    <source>
        <dbReference type="Proteomes" id="UP001596391"/>
    </source>
</evidence>
<reference evidence="3" key="1">
    <citation type="journal article" date="2019" name="Int. J. Syst. Evol. Microbiol.">
        <title>The Global Catalogue of Microorganisms (GCM) 10K type strain sequencing project: providing services to taxonomists for standard genome sequencing and annotation.</title>
        <authorList>
            <consortium name="The Broad Institute Genomics Platform"/>
            <consortium name="The Broad Institute Genome Sequencing Center for Infectious Disease"/>
            <person name="Wu L."/>
            <person name="Ma J."/>
        </authorList>
    </citation>
    <scope>NUCLEOTIDE SEQUENCE [LARGE SCALE GENOMIC DNA]</scope>
    <source>
        <strain evidence="3">CGMCC 1.16026</strain>
    </source>
</reference>
<feature type="compositionally biased region" description="Basic and acidic residues" evidence="1">
    <location>
        <begin position="138"/>
        <end position="150"/>
    </location>
</feature>
<dbReference type="EMBL" id="JBHSWI010000001">
    <property type="protein sequence ID" value="MFC6644286.1"/>
    <property type="molecule type" value="Genomic_DNA"/>
</dbReference>
<name>A0ABW1Z561_9BACT</name>
<keyword evidence="3" id="KW-1185">Reference proteome</keyword>
<evidence type="ECO:0000313" key="2">
    <source>
        <dbReference type="EMBL" id="MFC6644286.1"/>
    </source>
</evidence>
<sequence length="167" mass="17247">MMASTLSIDSLGKLVDVAVSSAGTTAAATGSLQRQSFAQVAMLVGLAAPASARVQTPDVASANQLKQAGDVVKIAPCVPSDSITITPVPTDVVTEQATGDLDSQVAVSAQSKAIVRTTKAAPRLMDTAQTVEAQTSRPQDHEKVVAEKQRGTNVKHIAVETAKEGRR</sequence>
<feature type="compositionally biased region" description="Basic and acidic residues" evidence="1">
    <location>
        <begin position="157"/>
        <end position="167"/>
    </location>
</feature>
<gene>
    <name evidence="2" type="ORF">ACFQBQ_01500</name>
</gene>